<dbReference type="AlphaFoldDB" id="A0A418YE97"/>
<keyword evidence="2" id="KW-1185">Reference proteome</keyword>
<sequence>MDKKTQAELGSLLIDTDKLLELLAQNPSSLNDYPHLQSFISDKNKKSVEYRRALREKQFSKDDYRDAVFDRLDWIGYDICTKLDTDFLIHRVAAKVGADIEAIKTLSVKEIGVENISKLLHLMGNAAYSLVDDTPSYPWEAVRGQANDAFWKRCHLAYDAYQEGFNSHWKLNEWCQVHLNVACPQSFPKFIKTWGDPRNIPSWVSYSGWSETR</sequence>
<proteinExistence type="predicted"/>
<dbReference type="Proteomes" id="UP000283255">
    <property type="component" value="Unassembled WGS sequence"/>
</dbReference>
<gene>
    <name evidence="1" type="ORF">D1Z90_10970</name>
</gene>
<accession>A0A418YE97</accession>
<name>A0A418YE97_9GAMM</name>
<reference evidence="1 2" key="1">
    <citation type="submission" date="2018-09" db="EMBL/GenBank/DDBJ databases">
        <authorList>
            <person name="Wang F."/>
        </authorList>
    </citation>
    <scope>NUCLEOTIDE SEQUENCE [LARGE SCALE GENOMIC DNA]</scope>
    <source>
        <strain evidence="1 2">PLHSC7-2</strain>
    </source>
</reference>
<evidence type="ECO:0000313" key="2">
    <source>
        <dbReference type="Proteomes" id="UP000283255"/>
    </source>
</evidence>
<evidence type="ECO:0000313" key="1">
    <source>
        <dbReference type="EMBL" id="RJG47426.1"/>
    </source>
</evidence>
<organism evidence="1 2">
    <name type="scientific">Motilimonas pumila</name>
    <dbReference type="NCBI Taxonomy" id="2303987"/>
    <lineage>
        <taxon>Bacteria</taxon>
        <taxon>Pseudomonadati</taxon>
        <taxon>Pseudomonadota</taxon>
        <taxon>Gammaproteobacteria</taxon>
        <taxon>Alteromonadales</taxon>
        <taxon>Alteromonadales genera incertae sedis</taxon>
        <taxon>Motilimonas</taxon>
    </lineage>
</organism>
<dbReference type="EMBL" id="QZCH01000013">
    <property type="protein sequence ID" value="RJG47426.1"/>
    <property type="molecule type" value="Genomic_DNA"/>
</dbReference>
<protein>
    <submittedName>
        <fullName evidence="1">Uncharacterized protein</fullName>
    </submittedName>
</protein>
<reference evidence="1 2" key="2">
    <citation type="submission" date="2019-01" db="EMBL/GenBank/DDBJ databases">
        <title>Motilimonas pumilus sp. nov., isolated from the gut of sea cucumber (Apostichopus japonicus).</title>
        <authorList>
            <person name="Wang F.-Q."/>
            <person name="Ren L.-H."/>
            <person name="Lin Y.-W."/>
            <person name="Sun G.-H."/>
            <person name="Du Z.-J."/>
            <person name="Zhao J.-X."/>
            <person name="Liu X.-J."/>
            <person name="Liu L.-J."/>
        </authorList>
    </citation>
    <scope>NUCLEOTIDE SEQUENCE [LARGE SCALE GENOMIC DNA]</scope>
    <source>
        <strain evidence="1 2">PLHSC7-2</strain>
    </source>
</reference>
<comment type="caution">
    <text evidence="1">The sequence shown here is derived from an EMBL/GenBank/DDBJ whole genome shotgun (WGS) entry which is preliminary data.</text>
</comment>
<dbReference type="OrthoDB" id="5829829at2"/>
<dbReference type="RefSeq" id="WP_119910806.1">
    <property type="nucleotide sequence ID" value="NZ_QZCH01000013.1"/>
</dbReference>